<name>A0A178ILE0_9BACT</name>
<dbReference type="STRING" id="1184151.AW736_09910"/>
<dbReference type="Proteomes" id="UP000078486">
    <property type="component" value="Unassembled WGS sequence"/>
</dbReference>
<dbReference type="AlphaFoldDB" id="A0A178ILE0"/>
<protein>
    <submittedName>
        <fullName evidence="2">Uncharacterized protein</fullName>
    </submittedName>
</protein>
<dbReference type="EMBL" id="LRRQ01000075">
    <property type="protein sequence ID" value="OAM90085.1"/>
    <property type="molecule type" value="Genomic_DNA"/>
</dbReference>
<evidence type="ECO:0000313" key="3">
    <source>
        <dbReference type="Proteomes" id="UP000078486"/>
    </source>
</evidence>
<feature type="chain" id="PRO_5008089072" evidence="1">
    <location>
        <begin position="21"/>
        <end position="157"/>
    </location>
</feature>
<evidence type="ECO:0000256" key="1">
    <source>
        <dbReference type="SAM" id="SignalP"/>
    </source>
</evidence>
<reference evidence="2 3" key="1">
    <citation type="submission" date="2016-01" db="EMBL/GenBank/DDBJ databases">
        <title>High potential of lignocellulose degradation of a new Verrucomicrobia species.</title>
        <authorList>
            <person name="Wang Y."/>
            <person name="Shi Y."/>
            <person name="Qiu Z."/>
            <person name="Liu S."/>
            <person name="Yang H."/>
        </authorList>
    </citation>
    <scope>NUCLEOTIDE SEQUENCE [LARGE SCALE GENOMIC DNA]</scope>
    <source>
        <strain evidence="2 3">TSB47</strain>
    </source>
</reference>
<proteinExistence type="predicted"/>
<evidence type="ECO:0000313" key="2">
    <source>
        <dbReference type="EMBL" id="OAM90085.1"/>
    </source>
</evidence>
<organism evidence="2 3">
    <name type="scientific">Termitidicoccus mucosus</name>
    <dbReference type="NCBI Taxonomy" id="1184151"/>
    <lineage>
        <taxon>Bacteria</taxon>
        <taxon>Pseudomonadati</taxon>
        <taxon>Verrucomicrobiota</taxon>
        <taxon>Opitutia</taxon>
        <taxon>Opitutales</taxon>
        <taxon>Opitutaceae</taxon>
        <taxon>Termitidicoccus</taxon>
    </lineage>
</organism>
<gene>
    <name evidence="2" type="ORF">AW736_09910</name>
</gene>
<accession>A0A178ILE0</accession>
<dbReference type="RefSeq" id="WP_068770115.1">
    <property type="nucleotide sequence ID" value="NZ_CP109796.1"/>
</dbReference>
<feature type="signal peptide" evidence="1">
    <location>
        <begin position="1"/>
        <end position="20"/>
    </location>
</feature>
<keyword evidence="3" id="KW-1185">Reference proteome</keyword>
<sequence>MFCPLANRILARIFGTSASAACRVPHGNRIRLTWLAGLVLPACLLAGQAPAKIHDYADDHALATTTVDISSISTHPVRLIDILTLVENQTNFEFIYLPRQIPLNHRIAFESGKSITLARLFYSISSLTGVVFTRHTLKVTVRRSSEGDPLGAPPATL</sequence>
<comment type="caution">
    <text evidence="2">The sequence shown here is derived from an EMBL/GenBank/DDBJ whole genome shotgun (WGS) entry which is preliminary data.</text>
</comment>
<keyword evidence="1" id="KW-0732">Signal</keyword>